<dbReference type="GO" id="GO:0004557">
    <property type="term" value="F:alpha-galactosidase activity"/>
    <property type="evidence" value="ECO:0007669"/>
    <property type="project" value="UniProtKB-EC"/>
</dbReference>
<feature type="signal peptide" evidence="3">
    <location>
        <begin position="1"/>
        <end position="29"/>
    </location>
</feature>
<reference evidence="5 6" key="1">
    <citation type="submission" date="2013-05" db="EMBL/GenBank/DDBJ databases">
        <title>Drechslerella stenobrocha genome reveals carnivorous origination and mechanical trapping mechanism of predatory fungi.</title>
        <authorList>
            <person name="Liu X."/>
            <person name="Zhang W."/>
            <person name="Liu K."/>
        </authorList>
    </citation>
    <scope>NUCLEOTIDE SEQUENCE [LARGE SCALE GENOMIC DNA]</scope>
    <source>
        <strain evidence="5 6">248</strain>
    </source>
</reference>
<proteinExistence type="predicted"/>
<dbReference type="OrthoDB" id="2108802at2759"/>
<comment type="catalytic activity">
    <reaction evidence="1">
        <text>Hydrolysis of terminal, non-reducing alpha-D-galactose residues in alpha-D-galactosides, including galactose oligosaccharides, galactomannans and galactolipids.</text>
        <dbReference type="EC" id="3.2.1.22"/>
    </reaction>
</comment>
<dbReference type="EC" id="3.2.1.22" evidence="2"/>
<protein>
    <recommendedName>
        <fullName evidence="2">alpha-galactosidase</fullName>
        <ecNumber evidence="2">3.2.1.22</ecNumber>
    </recommendedName>
</protein>
<dbReference type="Pfam" id="PF03537">
    <property type="entry name" value="Glyco_hydro_114"/>
    <property type="match status" value="1"/>
</dbReference>
<sequence>MQLLGSITSLLSLLAASGLILSSLPGAAAAPVGNMAAKKRANWWVPTQSTIWQIQLSGNIDKRFNGDAIEIDADTNTATVSSFTKRGIKVLAYISAGSMEDWRSDAGRFPASVVGKNLDGWPGEKWLDVRQISILKPIMAARAATAKAKGFDGIDWDNVDGYTQKSGFSINYAQQIAFNKMLADITHGLGMTVALKNDLDQAADLQPVFDLAVNEQCSFYRECSSLSPFLRAGKAVVGIEYPGQGSDRRTNAQVKAQTDPRTYTLIKRLNLGAWGIAVRSMKSVLSVSSKKSSVVPKSSSRGIPSWPA</sequence>
<keyword evidence="3" id="KW-0732">Signal</keyword>
<dbReference type="InterPro" id="IPR004352">
    <property type="entry name" value="GH114_TIM-barrel"/>
</dbReference>
<dbReference type="EMBL" id="KI966445">
    <property type="protein sequence ID" value="EWC44161.1"/>
    <property type="molecule type" value="Genomic_DNA"/>
</dbReference>
<name>W7HJN6_9PEZI</name>
<dbReference type="Proteomes" id="UP000024837">
    <property type="component" value="Unassembled WGS sequence"/>
</dbReference>
<dbReference type="HOGENOM" id="CLU_051214_3_0_1"/>
<organism evidence="5 6">
    <name type="scientific">Drechslerella stenobrocha 248</name>
    <dbReference type="NCBI Taxonomy" id="1043628"/>
    <lineage>
        <taxon>Eukaryota</taxon>
        <taxon>Fungi</taxon>
        <taxon>Dikarya</taxon>
        <taxon>Ascomycota</taxon>
        <taxon>Pezizomycotina</taxon>
        <taxon>Orbiliomycetes</taxon>
        <taxon>Orbiliales</taxon>
        <taxon>Orbiliaceae</taxon>
        <taxon>Drechslerella</taxon>
    </lineage>
</organism>
<evidence type="ECO:0000256" key="1">
    <source>
        <dbReference type="ARBA" id="ARBA00001255"/>
    </source>
</evidence>
<evidence type="ECO:0000256" key="2">
    <source>
        <dbReference type="ARBA" id="ARBA00012755"/>
    </source>
</evidence>
<dbReference type="PANTHER" id="PTHR35273:SF2">
    <property type="entry name" value="ALPHA-GALACTOSIDASE"/>
    <property type="match status" value="1"/>
</dbReference>
<keyword evidence="6" id="KW-1185">Reference proteome</keyword>
<dbReference type="Gene3D" id="3.20.20.70">
    <property type="entry name" value="Aldolase class I"/>
    <property type="match status" value="1"/>
</dbReference>
<feature type="chain" id="PRO_5004893523" description="alpha-galactosidase" evidence="3">
    <location>
        <begin position="30"/>
        <end position="308"/>
    </location>
</feature>
<evidence type="ECO:0000313" key="6">
    <source>
        <dbReference type="Proteomes" id="UP000024837"/>
    </source>
</evidence>
<evidence type="ECO:0000256" key="3">
    <source>
        <dbReference type="SAM" id="SignalP"/>
    </source>
</evidence>
<evidence type="ECO:0000313" key="5">
    <source>
        <dbReference type="EMBL" id="EWC44161.1"/>
    </source>
</evidence>
<dbReference type="InterPro" id="IPR013785">
    <property type="entry name" value="Aldolase_TIM"/>
</dbReference>
<accession>W7HJN6</accession>
<evidence type="ECO:0000259" key="4">
    <source>
        <dbReference type="Pfam" id="PF03537"/>
    </source>
</evidence>
<dbReference type="InterPro" id="IPR017853">
    <property type="entry name" value="GH"/>
</dbReference>
<dbReference type="SUPFAM" id="SSF51445">
    <property type="entry name" value="(Trans)glycosidases"/>
    <property type="match status" value="1"/>
</dbReference>
<dbReference type="PANTHER" id="PTHR35273">
    <property type="entry name" value="ALPHA-1,4 POLYGALACTOSAMINIDASE, PUTATIVE (AFU_ORTHOLOGUE AFUA_3G07890)-RELATED"/>
    <property type="match status" value="1"/>
</dbReference>
<gene>
    <name evidence="5" type="ORF">DRE_06986</name>
</gene>
<feature type="domain" description="Glycoside-hydrolase family GH114 TIM-barrel" evidence="4">
    <location>
        <begin position="52"/>
        <end position="273"/>
    </location>
</feature>
<dbReference type="AlphaFoldDB" id="W7HJN6"/>